<comment type="caution">
    <text evidence="1">The sequence shown here is derived from an EMBL/GenBank/DDBJ whole genome shotgun (WGS) entry which is preliminary data.</text>
</comment>
<evidence type="ECO:0000313" key="2">
    <source>
        <dbReference type="Proteomes" id="UP000248329"/>
    </source>
</evidence>
<reference evidence="1" key="1">
    <citation type="submission" date="2018-01" db="EMBL/GenBank/DDBJ databases">
        <authorList>
            <person name="Krukenberg V."/>
        </authorList>
    </citation>
    <scope>NUCLEOTIDE SEQUENCE</scope>
    <source>
        <strain evidence="1">E20ANME2</strain>
    </source>
</reference>
<dbReference type="Proteomes" id="UP000248329">
    <property type="component" value="Unassembled WGS sequence"/>
</dbReference>
<name>A0AC61L1U0_9EURY</name>
<gene>
    <name evidence="1" type="ORF">C4B59_09215</name>
</gene>
<organism evidence="1 2">
    <name type="scientific">Candidatus Methanogaster sp</name>
    <dbReference type="NCBI Taxonomy" id="3386292"/>
    <lineage>
        <taxon>Archaea</taxon>
        <taxon>Methanobacteriati</taxon>
        <taxon>Methanobacteriota</taxon>
        <taxon>Stenosarchaea group</taxon>
        <taxon>Methanomicrobia</taxon>
        <taxon>Methanosarcinales</taxon>
        <taxon>ANME-2 cluster</taxon>
        <taxon>Candidatus Methanogasteraceae</taxon>
        <taxon>Candidatus Methanogaster</taxon>
    </lineage>
</organism>
<evidence type="ECO:0000313" key="1">
    <source>
        <dbReference type="EMBL" id="PXF60445.1"/>
    </source>
</evidence>
<accession>A0AC61L1U0</accession>
<proteinExistence type="predicted"/>
<protein>
    <submittedName>
        <fullName evidence="1">Uncharacterized protein</fullName>
    </submittedName>
</protein>
<sequence>MRYHSDIPDVEIENVELTKKGDIILTVVSTVEGTHCHKCGREISKPYGHGKMIKLRHLSILGMNVYIHIRPVRYQCTSCAGKPVTTQILNWYNPRSPHTKAYDNHILLEMVNSTVEDVSIKEDLGYEAVMGSLYRHIDTEVNWDGIKRLDVIGL</sequence>
<dbReference type="EMBL" id="PQXF01000016">
    <property type="protein sequence ID" value="PXF60445.1"/>
    <property type="molecule type" value="Genomic_DNA"/>
</dbReference>